<evidence type="ECO:0000256" key="3">
    <source>
        <dbReference type="SAM" id="MobiDB-lite"/>
    </source>
</evidence>
<evidence type="ECO:0000256" key="1">
    <source>
        <dbReference type="ARBA" id="ARBA00022553"/>
    </source>
</evidence>
<name>A0A317EGT6_9PROT</name>
<organism evidence="5 6">
    <name type="scientific">Zavarzinia aquatilis</name>
    <dbReference type="NCBI Taxonomy" id="2211142"/>
    <lineage>
        <taxon>Bacteria</taxon>
        <taxon>Pseudomonadati</taxon>
        <taxon>Pseudomonadota</taxon>
        <taxon>Alphaproteobacteria</taxon>
        <taxon>Rhodospirillales</taxon>
        <taxon>Zavarziniaceae</taxon>
        <taxon>Zavarzinia</taxon>
    </lineage>
</organism>
<keyword evidence="1 2" id="KW-0597">Phosphoprotein</keyword>
<keyword evidence="6" id="KW-1185">Reference proteome</keyword>
<gene>
    <name evidence="5" type="ORF">DKG74_03270</name>
</gene>
<dbReference type="SUPFAM" id="SSF52172">
    <property type="entry name" value="CheY-like"/>
    <property type="match status" value="1"/>
</dbReference>
<dbReference type="PROSITE" id="PS50110">
    <property type="entry name" value="RESPONSE_REGULATORY"/>
    <property type="match status" value="1"/>
</dbReference>
<evidence type="ECO:0000313" key="6">
    <source>
        <dbReference type="Proteomes" id="UP000245461"/>
    </source>
</evidence>
<dbReference type="InterPro" id="IPR001789">
    <property type="entry name" value="Sig_transdc_resp-reg_receiver"/>
</dbReference>
<feature type="region of interest" description="Disordered" evidence="3">
    <location>
        <begin position="1"/>
        <end position="35"/>
    </location>
</feature>
<dbReference type="PANTHER" id="PTHR44591:SF20">
    <property type="entry name" value="PROTEIN PILH"/>
    <property type="match status" value="1"/>
</dbReference>
<protein>
    <recommendedName>
        <fullName evidence="4">Response regulatory domain-containing protein</fullName>
    </recommendedName>
</protein>
<accession>A0A317EGT6</accession>
<dbReference type="Gene3D" id="3.40.50.2300">
    <property type="match status" value="1"/>
</dbReference>
<dbReference type="InterPro" id="IPR050595">
    <property type="entry name" value="Bact_response_regulator"/>
</dbReference>
<evidence type="ECO:0000313" key="5">
    <source>
        <dbReference type="EMBL" id="PWR25981.1"/>
    </source>
</evidence>
<dbReference type="InterPro" id="IPR011006">
    <property type="entry name" value="CheY-like_superfamily"/>
</dbReference>
<feature type="domain" description="Response regulatory" evidence="4">
    <location>
        <begin position="102"/>
        <end position="215"/>
    </location>
</feature>
<dbReference type="Pfam" id="PF00072">
    <property type="entry name" value="Response_reg"/>
    <property type="match status" value="1"/>
</dbReference>
<proteinExistence type="predicted"/>
<dbReference type="PANTHER" id="PTHR44591">
    <property type="entry name" value="STRESS RESPONSE REGULATOR PROTEIN 1"/>
    <property type="match status" value="1"/>
</dbReference>
<evidence type="ECO:0000256" key="2">
    <source>
        <dbReference type="PROSITE-ProRule" id="PRU00169"/>
    </source>
</evidence>
<comment type="caution">
    <text evidence="5">The sequence shown here is derived from an EMBL/GenBank/DDBJ whole genome shotgun (WGS) entry which is preliminary data.</text>
</comment>
<dbReference type="AlphaFoldDB" id="A0A317EGT6"/>
<dbReference type="GO" id="GO:0000160">
    <property type="term" value="P:phosphorelay signal transduction system"/>
    <property type="evidence" value="ECO:0007669"/>
    <property type="project" value="InterPro"/>
</dbReference>
<sequence length="217" mass="23294">MAVEMLRGPDHMAMRSGALRSGRAEVGSLDKSEDTGVSGRWRQYCRVRPGAPPPRGRESEVCVQHMGACVGRTGTCRSFAAFHPASDGQCGRTNGTAKMAQRILVVEDEAFIAFYLDSVLTDAGYEVIGPVDDARVAMRLAAEERPDLALMDIRLKGDIDGVHATRHLVQDLGVPVVVVSANAPQSMDDLRPLTSHILGKPVASEELVETVRSALAS</sequence>
<reference evidence="5 6" key="1">
    <citation type="submission" date="2018-05" db="EMBL/GenBank/DDBJ databases">
        <title>Zavarzinia sp. HR-AS.</title>
        <authorList>
            <person name="Lee Y."/>
            <person name="Jeon C.O."/>
        </authorList>
    </citation>
    <scope>NUCLEOTIDE SEQUENCE [LARGE SCALE GENOMIC DNA]</scope>
    <source>
        <strain evidence="5 6">HR-AS</strain>
    </source>
</reference>
<dbReference type="SMART" id="SM00448">
    <property type="entry name" value="REC"/>
    <property type="match status" value="1"/>
</dbReference>
<dbReference type="Proteomes" id="UP000245461">
    <property type="component" value="Unassembled WGS sequence"/>
</dbReference>
<feature type="modified residue" description="4-aspartylphosphate" evidence="2">
    <location>
        <position position="152"/>
    </location>
</feature>
<dbReference type="EMBL" id="QGLE01000001">
    <property type="protein sequence ID" value="PWR25981.1"/>
    <property type="molecule type" value="Genomic_DNA"/>
</dbReference>
<dbReference type="OrthoDB" id="582170at2"/>
<evidence type="ECO:0000259" key="4">
    <source>
        <dbReference type="PROSITE" id="PS50110"/>
    </source>
</evidence>